<evidence type="ECO:0000313" key="2">
    <source>
        <dbReference type="EMBL" id="GAA3736249.1"/>
    </source>
</evidence>
<dbReference type="PANTHER" id="PTHR22916:SF3">
    <property type="entry name" value="UDP-GLCNAC:BETAGAL BETA-1,3-N-ACETYLGLUCOSAMINYLTRANSFERASE-LIKE PROTEIN 1"/>
    <property type="match status" value="1"/>
</dbReference>
<dbReference type="InterPro" id="IPR001173">
    <property type="entry name" value="Glyco_trans_2-like"/>
</dbReference>
<dbReference type="SUPFAM" id="SSF53448">
    <property type="entry name" value="Nucleotide-diphospho-sugar transferases"/>
    <property type="match status" value="1"/>
</dbReference>
<evidence type="ECO:0000313" key="3">
    <source>
        <dbReference type="Proteomes" id="UP001501367"/>
    </source>
</evidence>
<feature type="domain" description="Glycosyltransferase 2-like" evidence="1">
    <location>
        <begin position="7"/>
        <end position="141"/>
    </location>
</feature>
<name>A0ABP7FC99_9FLAO</name>
<keyword evidence="3" id="KW-1185">Reference proteome</keyword>
<protein>
    <submittedName>
        <fullName evidence="2">Glycosyltransferase</fullName>
    </submittedName>
</protein>
<proteinExistence type="predicted"/>
<dbReference type="CDD" id="cd00761">
    <property type="entry name" value="Glyco_tranf_GTA_type"/>
    <property type="match status" value="1"/>
</dbReference>
<accession>A0ABP7FC99</accession>
<organism evidence="2 3">
    <name type="scientific">Flavobacterium ginsengisoli</name>
    <dbReference type="NCBI Taxonomy" id="871694"/>
    <lineage>
        <taxon>Bacteria</taxon>
        <taxon>Pseudomonadati</taxon>
        <taxon>Bacteroidota</taxon>
        <taxon>Flavobacteriia</taxon>
        <taxon>Flavobacteriales</taxon>
        <taxon>Flavobacteriaceae</taxon>
        <taxon>Flavobacterium</taxon>
    </lineage>
</organism>
<dbReference type="RefSeq" id="WP_278020424.1">
    <property type="nucleotide sequence ID" value="NZ_BAABDT010000003.1"/>
</dbReference>
<dbReference type="PANTHER" id="PTHR22916">
    <property type="entry name" value="GLYCOSYLTRANSFERASE"/>
    <property type="match status" value="1"/>
</dbReference>
<comment type="caution">
    <text evidence="2">The sequence shown here is derived from an EMBL/GenBank/DDBJ whole genome shotgun (WGS) entry which is preliminary data.</text>
</comment>
<dbReference type="EMBL" id="BAABDT010000003">
    <property type="protein sequence ID" value="GAA3736249.1"/>
    <property type="molecule type" value="Genomic_DNA"/>
</dbReference>
<gene>
    <name evidence="2" type="ORF">GCM10022422_19170</name>
</gene>
<evidence type="ECO:0000259" key="1">
    <source>
        <dbReference type="Pfam" id="PF00535"/>
    </source>
</evidence>
<dbReference type="Pfam" id="PF00535">
    <property type="entry name" value="Glycos_transf_2"/>
    <property type="match status" value="1"/>
</dbReference>
<sequence>MLKKVVSIIVPAYNVQDYIYQSLESLLDIKDDNDIEVIIINDGSTDQTLNVIKSFITNYSCFSFHLIDQVNTGLSGARNNGLKLAKGEYVFFMDSDDIIHCDGLLEMLKKAQETKADIIVGNYYEFTDLEKNKVYRNDKTNFEKPLITLDERLEKLFTIDISFAVWNKLYKYDFLVQKNLIFKEGMWFEDLDFVFRAFYEAHKIEKVENFVYGYRQRPNSIMTLVVPKILDKMKIMESLSVFLVDKGTFEYYKAQYDILYLKMAFSILSPVIKRDTDSFEVIVKGVLKNPYFANLIKSNLVNLELMKINERVFYYLLKSNIINYYSLRMLFNISKLWK</sequence>
<dbReference type="InterPro" id="IPR029044">
    <property type="entry name" value="Nucleotide-diphossugar_trans"/>
</dbReference>
<reference evidence="3" key="1">
    <citation type="journal article" date="2019" name="Int. J. Syst. Evol. Microbiol.">
        <title>The Global Catalogue of Microorganisms (GCM) 10K type strain sequencing project: providing services to taxonomists for standard genome sequencing and annotation.</title>
        <authorList>
            <consortium name="The Broad Institute Genomics Platform"/>
            <consortium name="The Broad Institute Genome Sequencing Center for Infectious Disease"/>
            <person name="Wu L."/>
            <person name="Ma J."/>
        </authorList>
    </citation>
    <scope>NUCLEOTIDE SEQUENCE [LARGE SCALE GENOMIC DNA]</scope>
    <source>
        <strain evidence="3">JCM 17336</strain>
    </source>
</reference>
<dbReference type="Gene3D" id="3.90.550.10">
    <property type="entry name" value="Spore Coat Polysaccharide Biosynthesis Protein SpsA, Chain A"/>
    <property type="match status" value="1"/>
</dbReference>
<dbReference type="Proteomes" id="UP001501367">
    <property type="component" value="Unassembled WGS sequence"/>
</dbReference>